<feature type="transmembrane region" description="Helical" evidence="1">
    <location>
        <begin position="237"/>
        <end position="255"/>
    </location>
</feature>
<keyword evidence="4" id="KW-1185">Reference proteome</keyword>
<dbReference type="AlphaFoldDB" id="A0A1H5WTJ7"/>
<keyword evidence="1" id="KW-1133">Transmembrane helix</keyword>
<dbReference type="OrthoDB" id="111059at2"/>
<feature type="transmembrane region" description="Helical" evidence="1">
    <location>
        <begin position="183"/>
        <end position="201"/>
    </location>
</feature>
<evidence type="ECO:0000259" key="2">
    <source>
        <dbReference type="Pfam" id="PF09925"/>
    </source>
</evidence>
<feature type="transmembrane region" description="Helical" evidence="1">
    <location>
        <begin position="68"/>
        <end position="86"/>
    </location>
</feature>
<gene>
    <name evidence="3" type="ORF">SAMN05421819_1732</name>
</gene>
<keyword evidence="1" id="KW-0812">Transmembrane</keyword>
<feature type="domain" description="DUF2157" evidence="2">
    <location>
        <begin position="9"/>
        <end position="155"/>
    </location>
</feature>
<feature type="transmembrane region" description="Helical" evidence="1">
    <location>
        <begin position="213"/>
        <end position="231"/>
    </location>
</feature>
<dbReference type="InterPro" id="IPR018677">
    <property type="entry name" value="DUF2157"/>
</dbReference>
<feature type="transmembrane region" description="Helical" evidence="1">
    <location>
        <begin position="288"/>
        <end position="307"/>
    </location>
</feature>
<organism evidence="3 4">
    <name type="scientific">Bryocella elongata</name>
    <dbReference type="NCBI Taxonomy" id="863522"/>
    <lineage>
        <taxon>Bacteria</taxon>
        <taxon>Pseudomonadati</taxon>
        <taxon>Acidobacteriota</taxon>
        <taxon>Terriglobia</taxon>
        <taxon>Terriglobales</taxon>
        <taxon>Acidobacteriaceae</taxon>
        <taxon>Bryocella</taxon>
    </lineage>
</organism>
<dbReference type="EMBL" id="FNVA01000002">
    <property type="protein sequence ID" value="SEG02625.1"/>
    <property type="molecule type" value="Genomic_DNA"/>
</dbReference>
<feature type="transmembrane region" description="Helical" evidence="1">
    <location>
        <begin position="262"/>
        <end position="282"/>
    </location>
</feature>
<dbReference type="RefSeq" id="WP_103932623.1">
    <property type="nucleotide sequence ID" value="NZ_FNVA01000002.1"/>
</dbReference>
<reference evidence="3 4" key="1">
    <citation type="submission" date="2016-10" db="EMBL/GenBank/DDBJ databases">
        <authorList>
            <person name="de Groot N.N."/>
        </authorList>
    </citation>
    <scope>NUCLEOTIDE SEQUENCE [LARGE SCALE GENOMIC DNA]</scope>
    <source>
        <strain evidence="3 4">DSM 22489</strain>
    </source>
</reference>
<accession>A0A1H5WTJ7</accession>
<keyword evidence="1" id="KW-0472">Membrane</keyword>
<feature type="transmembrane region" description="Helical" evidence="1">
    <location>
        <begin position="41"/>
        <end position="61"/>
    </location>
</feature>
<dbReference type="Pfam" id="PF09925">
    <property type="entry name" value="DUF2157"/>
    <property type="match status" value="1"/>
</dbReference>
<feature type="transmembrane region" description="Helical" evidence="1">
    <location>
        <begin position="106"/>
        <end position="122"/>
    </location>
</feature>
<name>A0A1H5WTJ7_9BACT</name>
<proteinExistence type="predicted"/>
<evidence type="ECO:0000313" key="4">
    <source>
        <dbReference type="Proteomes" id="UP000236728"/>
    </source>
</evidence>
<feature type="transmembrane region" description="Helical" evidence="1">
    <location>
        <begin position="134"/>
        <end position="151"/>
    </location>
</feature>
<evidence type="ECO:0000313" key="3">
    <source>
        <dbReference type="EMBL" id="SEG02625.1"/>
    </source>
</evidence>
<sequence length="316" mass="35374">MNILARLESWKKQGTISPEQQAVLASFVREEPFSLSLEINILLYAGVVAFVAGLGWTVSTWSQQLGDVLILIALSGLLAATSWYCFSRASAWSPAETATPTPIFDYVLYLGSLVWCVELAYLESRFHILSGQWDNYLLATAFLFFFLAYRFDNRFVLSLALSSLAGWFGLKISHWPSFQNGAYRQYALLYCLVVGASGVMLQRRKLKPHFFGTYLHIVANVLFWTTLSGVLDHQGYGPWFLGLLIVCAASLAWGLQRRQFVFVAYAAVYGYIGVSSMFLRNMNDGTLILMYFVATAIAMLVALVLIAQHFGRGRQA</sequence>
<protein>
    <submittedName>
        <fullName evidence="3">Predicted membrane protein</fullName>
    </submittedName>
</protein>
<evidence type="ECO:0000256" key="1">
    <source>
        <dbReference type="SAM" id="Phobius"/>
    </source>
</evidence>
<dbReference type="Proteomes" id="UP000236728">
    <property type="component" value="Unassembled WGS sequence"/>
</dbReference>